<dbReference type="InterPro" id="IPR055194">
    <property type="entry name" value="UBR1-like_WH"/>
</dbReference>
<evidence type="ECO:0000256" key="3">
    <source>
        <dbReference type="ARBA" id="ARBA00022679"/>
    </source>
</evidence>
<comment type="pathway">
    <text evidence="2 10">Protein modification; protein ubiquitination.</text>
</comment>
<dbReference type="InterPro" id="IPR044046">
    <property type="entry name" value="E3_ligase_UBR-like_C"/>
</dbReference>
<evidence type="ECO:0000259" key="11">
    <source>
        <dbReference type="PROSITE" id="PS51157"/>
    </source>
</evidence>
<comment type="catalytic activity">
    <reaction evidence="1 10">
        <text>S-ubiquitinyl-[E2 ubiquitin-conjugating enzyme]-L-cysteine + [acceptor protein]-L-lysine = [E2 ubiquitin-conjugating enzyme]-L-cysteine + N(6)-ubiquitinyl-[acceptor protein]-L-lysine.</text>
        <dbReference type="EC" id="2.3.2.27"/>
    </reaction>
</comment>
<feature type="zinc finger region" description="UBR-type" evidence="9">
    <location>
        <begin position="124"/>
        <end position="194"/>
    </location>
</feature>
<keyword evidence="4 10" id="KW-0479">Metal-binding</keyword>
<name>A0A2I0B2B3_9ASPA</name>
<dbReference type="GO" id="GO:0005737">
    <property type="term" value="C:cytoplasm"/>
    <property type="evidence" value="ECO:0007669"/>
    <property type="project" value="TreeGrafter"/>
</dbReference>
<gene>
    <name evidence="12" type="ORF">AXF42_Ash008746</name>
</gene>
<dbReference type="Pfam" id="PF22960">
    <property type="entry name" value="WHD_UBR1"/>
    <property type="match status" value="1"/>
</dbReference>
<evidence type="ECO:0000256" key="10">
    <source>
        <dbReference type="RuleBase" id="RU366018"/>
    </source>
</evidence>
<dbReference type="InterPro" id="IPR042065">
    <property type="entry name" value="E3_ELL-like"/>
</dbReference>
<evidence type="ECO:0000256" key="5">
    <source>
        <dbReference type="ARBA" id="ARBA00022771"/>
    </source>
</evidence>
<dbReference type="EMBL" id="KZ451923">
    <property type="protein sequence ID" value="PKA61914.1"/>
    <property type="molecule type" value="Genomic_DNA"/>
</dbReference>
<dbReference type="GO" id="GO:0016567">
    <property type="term" value="P:protein ubiquitination"/>
    <property type="evidence" value="ECO:0007669"/>
    <property type="project" value="UniProtKB-UniRule"/>
</dbReference>
<dbReference type="GO" id="GO:0000151">
    <property type="term" value="C:ubiquitin ligase complex"/>
    <property type="evidence" value="ECO:0007669"/>
    <property type="project" value="TreeGrafter"/>
</dbReference>
<dbReference type="InterPro" id="IPR039164">
    <property type="entry name" value="UBR1-like"/>
</dbReference>
<sequence>MAGMEIDSPSGRNSTLSPRYRIVQRLIQHGVPKKHLHQFELGLVAFLKDNKNMLPEILSSLLPTDLLLSEAQLLSSAESFQRSAHYTIKELFEESISWLQWLMFECDPQESLSILSQNTAGQRAVCGAVWGQNDLAYRCRTCENDPTCAICVPCFQNGNHKDHDYNIMYTGGGCCDCGDETAWKKEGFCSKHKGAEQIQPLPDDLANSIGPVLDYLLSYWKDQVASIEHQRRGRYTDLGDSLRKAEDVLSSAIVQMLLEFCHSSESLLSFISRKVTACSSLLDVLLKAERFLDKEVVKKLHELLLKLLGDPFFKFEFAKIFIQYYPTNVKKMIKDSSDSLLEQCPMLSTFSVQIFTVPTLTVRLVIEVDLLAVLLGCLKDLFLSFVDANGHLQASKWANMYETTIRLIEDVKYVLSHKEIPVYVARERPDISRTWILLLGLVQGMDSQKRVTGLHTEEENENLPAPFVLGHYLGNVNALLAGGVFSVDSYEVLEKQGTDDIDRHRHAKVSRISEGNSVCMIGALDVVYSEAHSGDNGVSFPSLCLMSECLKAIDCWLRPRMQISSYSSSDLASSSESGILALRKKLFRVTEGTSTCRVNTSMTRVDMDVEDCLMVGDHHDRFYPMASTLDAENEATSQCIDSMDISEQDVCSRRSCNSDISDFVLMDVLSSKDLAPLSILKLNEWPIINYDVSSEEISFHIPLHRLLSLLLQKALKARYHDTMYQDKRDATTVSTQHSDFFGKVLGGFQPCGFSAFIMEHPLQLRVFCAQVRGGMWRKNGDAAIFSSEWYRSVQWLEQGLESDLFLLQCCAALAPAESFVQRVLDRFGLSSYMSLSLADYNEYEAVLVQDMLTLIVHIVTERRFCGSSEADNLRRELVYRLAIGDATHSQLVKALPRDLSKSDKLQSVVDTLAVYCNPSGMKQGRYSLRKAFWKELDLYHPRWSSRDLQVAEERYFRFCEVSALNAQLPRWTPIFEPLAPIARIATSNTTLQIIRVVLFYALFAERSSISRAPDSVLITALHLVSLTLDACEAQQMSHKSDPLPMFVHASQEFDLSSSTASVFWKNQSMLSLLVSLMRKCKYENDTGYSETRQCNVSSLIEMLLKRFAQLSTNCLVELERLAPDIVCNVPKVNRTVQNLASTSDINEKKAKARQRQAAILEKMKAEQSKFIASINSNNNLEQELFKKKASSPELDNAVDPAPVCSLCRDLDSGSPLCFLILLQKSRLTSFVDRGSPVWQDDGPSNKELCSARKERLNDTSGCSSSSPFQLVQNTDIEIDYNIEPADVDVFLNFIRERIPDFRRIQSPKISHYYGGDSSLWLYDIENDIFQFILEDLCKMQSQTHVYGEHDRSLFGIADSTDSKVSGSVLGKYIACLSRKTSKQHSSSMYGLLHVGNQSSKSKAATNKSNRFNPKDCDGIHISSCGHAVHQDCHDRYLTSLKQRNIRRLGFEGGHIIDPDLGELLCPVCRRFANSILPAVPSASYIFRSNMKVSSRFSKVNVFHLPLALSLLQSADTMVGLGRFLEMLSPKLSEKNEPALEPAMQKLYMFYYPLDYNDLSASGRLSQSLVLWDTLRYSLVSTEIAARGRVRASSGSSAIQALYGELSSSSGFILLLLHRLAQSTRSSSTLEVLLRFRGIQLLVGSICFGKPRDTTLSSLDKRRGSAILENAEGGESLPDIHFWNRVGDPVLAHDPFSSLMWVLFCLPTPFMQSSEFFISLVHLFYTVCAIQVLRWLHS</sequence>
<reference evidence="12 13" key="1">
    <citation type="journal article" date="2017" name="Nature">
        <title>The Apostasia genome and the evolution of orchids.</title>
        <authorList>
            <person name="Zhang G.Q."/>
            <person name="Liu K.W."/>
            <person name="Li Z."/>
            <person name="Lohaus R."/>
            <person name="Hsiao Y.Y."/>
            <person name="Niu S.C."/>
            <person name="Wang J.Y."/>
            <person name="Lin Y.C."/>
            <person name="Xu Q."/>
            <person name="Chen L.J."/>
            <person name="Yoshida K."/>
            <person name="Fujiwara S."/>
            <person name="Wang Z.W."/>
            <person name="Zhang Y.Q."/>
            <person name="Mitsuda N."/>
            <person name="Wang M."/>
            <person name="Liu G.H."/>
            <person name="Pecoraro L."/>
            <person name="Huang H.X."/>
            <person name="Xiao X.J."/>
            <person name="Lin M."/>
            <person name="Wu X.Y."/>
            <person name="Wu W.L."/>
            <person name="Chen Y.Y."/>
            <person name="Chang S.B."/>
            <person name="Sakamoto S."/>
            <person name="Ohme-Takagi M."/>
            <person name="Yagi M."/>
            <person name="Zeng S.J."/>
            <person name="Shen C.Y."/>
            <person name="Yeh C.M."/>
            <person name="Luo Y.B."/>
            <person name="Tsai W.C."/>
            <person name="Van de Peer Y."/>
            <person name="Liu Z.J."/>
        </authorList>
    </citation>
    <scope>NUCLEOTIDE SEQUENCE [LARGE SCALE GENOMIC DNA]</scope>
    <source>
        <strain evidence="13">cv. Shenzhen</strain>
        <tissue evidence="12">Stem</tissue>
    </source>
</reference>
<feature type="domain" description="UBR-type" evidence="11">
    <location>
        <begin position="124"/>
        <end position="194"/>
    </location>
</feature>
<dbReference type="SUPFAM" id="SSF46785">
    <property type="entry name" value="Winged helix' DNA-binding domain"/>
    <property type="match status" value="1"/>
</dbReference>
<protein>
    <recommendedName>
        <fullName evidence="10">E3 ubiquitin-protein ligase</fullName>
        <ecNumber evidence="10">2.3.2.27</ecNumber>
    </recommendedName>
</protein>
<organism evidence="12 13">
    <name type="scientific">Apostasia shenzhenica</name>
    <dbReference type="NCBI Taxonomy" id="1088818"/>
    <lineage>
        <taxon>Eukaryota</taxon>
        <taxon>Viridiplantae</taxon>
        <taxon>Streptophyta</taxon>
        <taxon>Embryophyta</taxon>
        <taxon>Tracheophyta</taxon>
        <taxon>Spermatophyta</taxon>
        <taxon>Magnoliopsida</taxon>
        <taxon>Liliopsida</taxon>
        <taxon>Asparagales</taxon>
        <taxon>Orchidaceae</taxon>
        <taxon>Apostasioideae</taxon>
        <taxon>Apostasia</taxon>
    </lineage>
</organism>
<dbReference type="Gene3D" id="2.10.110.30">
    <property type="match status" value="1"/>
</dbReference>
<dbReference type="SMART" id="SM00396">
    <property type="entry name" value="ZnF_UBR1"/>
    <property type="match status" value="1"/>
</dbReference>
<evidence type="ECO:0000256" key="9">
    <source>
        <dbReference type="PROSITE-ProRule" id="PRU00508"/>
    </source>
</evidence>
<dbReference type="OrthoDB" id="26387at2759"/>
<dbReference type="STRING" id="1088818.A0A2I0B2B3"/>
<dbReference type="GO" id="GO:0061630">
    <property type="term" value="F:ubiquitin protein ligase activity"/>
    <property type="evidence" value="ECO:0007669"/>
    <property type="project" value="UniProtKB-UniRule"/>
</dbReference>
<evidence type="ECO:0000313" key="13">
    <source>
        <dbReference type="Proteomes" id="UP000236161"/>
    </source>
</evidence>
<dbReference type="GO" id="GO:0071596">
    <property type="term" value="P:ubiquitin-dependent protein catabolic process via the N-end rule pathway"/>
    <property type="evidence" value="ECO:0007669"/>
    <property type="project" value="UniProtKB-UniRule"/>
</dbReference>
<dbReference type="Gene3D" id="1.10.10.2670">
    <property type="entry name" value="E3 ubiquitin-protein ligase"/>
    <property type="match status" value="1"/>
</dbReference>
<evidence type="ECO:0000256" key="6">
    <source>
        <dbReference type="ARBA" id="ARBA00022786"/>
    </source>
</evidence>
<keyword evidence="13" id="KW-1185">Reference proteome</keyword>
<evidence type="ECO:0000256" key="8">
    <source>
        <dbReference type="ARBA" id="ARBA00046341"/>
    </source>
</evidence>
<dbReference type="PANTHER" id="PTHR21497:SF53">
    <property type="entry name" value="E3 UBIQUITIN-PROTEIN LIGASE PRT6"/>
    <property type="match status" value="1"/>
</dbReference>
<evidence type="ECO:0000256" key="7">
    <source>
        <dbReference type="ARBA" id="ARBA00022833"/>
    </source>
</evidence>
<dbReference type="InterPro" id="IPR036390">
    <property type="entry name" value="WH_DNA-bd_sf"/>
</dbReference>
<dbReference type="UniPathway" id="UPA00143"/>
<evidence type="ECO:0000256" key="4">
    <source>
        <dbReference type="ARBA" id="ARBA00022723"/>
    </source>
</evidence>
<dbReference type="FunFam" id="1.10.10.2670:FF:000003">
    <property type="entry name" value="E3 ubiquitin-protein ligase PRT6"/>
    <property type="match status" value="1"/>
</dbReference>
<dbReference type="PANTHER" id="PTHR21497">
    <property type="entry name" value="UBIQUITIN LIGASE E3 ALPHA-RELATED"/>
    <property type="match status" value="1"/>
</dbReference>
<dbReference type="Proteomes" id="UP000236161">
    <property type="component" value="Unassembled WGS sequence"/>
</dbReference>
<dbReference type="EC" id="2.3.2.27" evidence="10"/>
<evidence type="ECO:0000313" key="12">
    <source>
        <dbReference type="EMBL" id="PKA61914.1"/>
    </source>
</evidence>
<evidence type="ECO:0000256" key="1">
    <source>
        <dbReference type="ARBA" id="ARBA00000900"/>
    </source>
</evidence>
<dbReference type="CDD" id="cd19673">
    <property type="entry name" value="UBR-box_UBR3"/>
    <property type="match status" value="1"/>
</dbReference>
<dbReference type="GO" id="GO:0008270">
    <property type="term" value="F:zinc ion binding"/>
    <property type="evidence" value="ECO:0007669"/>
    <property type="project" value="UniProtKB-UniRule"/>
</dbReference>
<dbReference type="Pfam" id="PF18995">
    <property type="entry name" value="PRT6_C"/>
    <property type="match status" value="1"/>
</dbReference>
<comment type="function">
    <text evidence="10">Ubiquitin ligase protein which is a component of the N-end rule pathway. Recognizes and binds to proteins bearing specific N-terminal residues that are destabilizing according to the N-end rule, leading to their ubiquitination and subsequent degradation.</text>
</comment>
<keyword evidence="5 10" id="KW-0863">Zinc-finger</keyword>
<dbReference type="CDD" id="cd16482">
    <property type="entry name" value="RING-H2_UBR1-like"/>
    <property type="match status" value="1"/>
</dbReference>
<dbReference type="Pfam" id="PF02207">
    <property type="entry name" value="zf-UBR"/>
    <property type="match status" value="1"/>
</dbReference>
<keyword evidence="3 10" id="KW-0808">Transferase</keyword>
<evidence type="ECO:0000256" key="2">
    <source>
        <dbReference type="ARBA" id="ARBA00004906"/>
    </source>
</evidence>
<proteinExistence type="inferred from homology"/>
<dbReference type="InterPro" id="IPR003126">
    <property type="entry name" value="Znf_UBR"/>
</dbReference>
<comment type="similarity">
    <text evidence="8 10">Belongs to the E3 ubiquitin-protein ligase UBR1-like family.</text>
</comment>
<dbReference type="FunFam" id="2.10.110.30:FF:000002">
    <property type="entry name" value="Putative e3 ubiquitin-protein ligase ubr3"/>
    <property type="match status" value="1"/>
</dbReference>
<dbReference type="PROSITE" id="PS51157">
    <property type="entry name" value="ZF_UBR"/>
    <property type="match status" value="1"/>
</dbReference>
<accession>A0A2I0B2B3</accession>
<keyword evidence="7 10" id="KW-0862">Zinc</keyword>
<keyword evidence="6 10" id="KW-0833">Ubl conjugation pathway</keyword>